<feature type="compositionally biased region" description="Low complexity" evidence="1">
    <location>
        <begin position="459"/>
        <end position="468"/>
    </location>
</feature>
<feature type="compositionally biased region" description="Polar residues" evidence="1">
    <location>
        <begin position="721"/>
        <end position="731"/>
    </location>
</feature>
<proteinExistence type="predicted"/>
<keyword evidence="3" id="KW-1185">Reference proteome</keyword>
<feature type="compositionally biased region" description="Basic residues" evidence="1">
    <location>
        <begin position="472"/>
        <end position="484"/>
    </location>
</feature>
<evidence type="ECO:0008006" key="4">
    <source>
        <dbReference type="Google" id="ProtNLM"/>
    </source>
</evidence>
<protein>
    <recommendedName>
        <fullName evidence="4">Extensin domain-containing protein</fullName>
    </recommendedName>
</protein>
<feature type="compositionally biased region" description="Acidic residues" evidence="1">
    <location>
        <begin position="313"/>
        <end position="322"/>
    </location>
</feature>
<feature type="compositionally biased region" description="Acidic residues" evidence="1">
    <location>
        <begin position="22"/>
        <end position="31"/>
    </location>
</feature>
<feature type="compositionally biased region" description="Acidic residues" evidence="1">
    <location>
        <begin position="549"/>
        <end position="567"/>
    </location>
</feature>
<organism evidence="2 3">
    <name type="scientific">Cladosporium halotolerans</name>
    <dbReference type="NCBI Taxonomy" id="1052096"/>
    <lineage>
        <taxon>Eukaryota</taxon>
        <taxon>Fungi</taxon>
        <taxon>Dikarya</taxon>
        <taxon>Ascomycota</taxon>
        <taxon>Pezizomycotina</taxon>
        <taxon>Dothideomycetes</taxon>
        <taxon>Dothideomycetidae</taxon>
        <taxon>Cladosporiales</taxon>
        <taxon>Cladosporiaceae</taxon>
        <taxon>Cladosporium</taxon>
    </lineage>
</organism>
<evidence type="ECO:0000313" key="3">
    <source>
        <dbReference type="Proteomes" id="UP000803884"/>
    </source>
</evidence>
<feature type="compositionally biased region" description="Pro residues" evidence="1">
    <location>
        <begin position="657"/>
        <end position="673"/>
    </location>
</feature>
<feature type="compositionally biased region" description="Pro residues" evidence="1">
    <location>
        <begin position="632"/>
        <end position="648"/>
    </location>
</feature>
<evidence type="ECO:0000313" key="2">
    <source>
        <dbReference type="EMBL" id="KAL1587936.1"/>
    </source>
</evidence>
<name>A0AB34KVQ2_9PEZI</name>
<dbReference type="AlphaFoldDB" id="A0AB34KVQ2"/>
<reference evidence="2 3" key="1">
    <citation type="journal article" date="2020" name="Microbiol. Resour. Announc.">
        <title>Draft Genome Sequence of a Cladosporium Species Isolated from the Mesophotic Ascidian Didemnum maculosum.</title>
        <authorList>
            <person name="Gioti A."/>
            <person name="Siaperas R."/>
            <person name="Nikolaivits E."/>
            <person name="Le Goff G."/>
            <person name="Ouazzani J."/>
            <person name="Kotoulas G."/>
            <person name="Topakas E."/>
        </authorList>
    </citation>
    <scope>NUCLEOTIDE SEQUENCE [LARGE SCALE GENOMIC DNA]</scope>
    <source>
        <strain evidence="2 3">TM138-S3</strain>
    </source>
</reference>
<feature type="compositionally biased region" description="Low complexity" evidence="1">
    <location>
        <begin position="93"/>
        <end position="107"/>
    </location>
</feature>
<dbReference type="Proteomes" id="UP000803884">
    <property type="component" value="Unassembled WGS sequence"/>
</dbReference>
<dbReference type="Pfam" id="PF10446">
    <property type="entry name" value="DUF2457"/>
    <property type="match status" value="2"/>
</dbReference>
<feature type="region of interest" description="Disordered" evidence="1">
    <location>
        <begin position="338"/>
        <end position="763"/>
    </location>
</feature>
<feature type="compositionally biased region" description="Pro residues" evidence="1">
    <location>
        <begin position="610"/>
        <end position="623"/>
    </location>
</feature>
<dbReference type="GeneID" id="96004848"/>
<sequence>MDIQRDAQRTRVSAGLDHSEEVLAEVDEPPDDQGYFGKTVKHTSHAPHPNPFTRAEMLNATRRESLLTRQLNSENEHSNEEDEPVKSPIRGLSTASAWSTHSTTSTAELTSDDGRSIPSPTTSPPLRPTSTQNGLPVTEKPLSKEPRIYGLDSIALQDKPKETKPEEAVEAGLGRRRCITFACGNKGKERPPTPPPSTEEDKPASPPKRKCTIKFACPARAGAENKSSETSTKRRTSPPPPQRRSPQPPKSTSEKAHRGSDSTVTHVSPKNARKASETTSVTAKKDVKPALQRKLSNGSDSGGEGTRFHEFATSDDEPEEWVQESTCWRQRLTVSDTLKKENVIRKLGEEVDEEALLEEDEDDLDDDEDLADEDEDDDEDDDDDDVEVDELDEDEDSDSDDGFHSDNEEGFAVSDSEGEDSENEWWTPAGRSTAATSMDHMDHLTTNPFKADRTGAVASSVGSSSSDGRSPRQSRRKRPHHHKHSTSEAVDIQRPELPDLPDSTDFVCGTLDEDRPLEQAYINRKKEREAAKHKPMPQDIDPTFPTSDPDMDEEDDEDIEDPEESESEAIMHGDMDQIHGDERKPSFTPRRKSHTHRSPPPPTRHRSPAPRRPSPAPRRPSPAPAKRSSRRSPPPRAGSPAPRRPSPAPVRQSTRRSPPPRAGSPAPRRPSPAPVKRSTCRSPPPPVKRGVSDRGPAPSRKLFGQSPQRARSNGYGARMTSPPNTRRTSPSAIGPSIRPMGIGLGARPAPLTHTASLPRTGGFQISRMDRLEAHDIDDAGSDTAGELPLKRRGAIDIVKGLEKKRLRRKEKMLQKQAAKAAAKGEKPYKVKPGKGCERMREVGLEMQRYKGKGEHILSV</sequence>
<feature type="compositionally biased region" description="Basic residues" evidence="1">
    <location>
        <begin position="589"/>
        <end position="609"/>
    </location>
</feature>
<feature type="compositionally biased region" description="Pro residues" evidence="1">
    <location>
        <begin position="237"/>
        <end position="249"/>
    </location>
</feature>
<accession>A0AB34KVQ2</accession>
<feature type="compositionally biased region" description="Basic and acidic residues" evidence="1">
    <location>
        <begin position="338"/>
        <end position="349"/>
    </location>
</feature>
<dbReference type="EMBL" id="JAAQHG020000008">
    <property type="protein sequence ID" value="KAL1587936.1"/>
    <property type="molecule type" value="Genomic_DNA"/>
</dbReference>
<feature type="compositionally biased region" description="Basic and acidic residues" evidence="1">
    <location>
        <begin position="569"/>
        <end position="585"/>
    </location>
</feature>
<dbReference type="RefSeq" id="XP_069231041.1">
    <property type="nucleotide sequence ID" value="XM_069372010.1"/>
</dbReference>
<gene>
    <name evidence="2" type="ORF">WHR41_03404</name>
</gene>
<feature type="compositionally biased region" description="Acidic residues" evidence="1">
    <location>
        <begin position="350"/>
        <end position="400"/>
    </location>
</feature>
<feature type="region of interest" description="Disordered" evidence="1">
    <location>
        <begin position="1"/>
        <end position="325"/>
    </location>
</feature>
<evidence type="ECO:0000256" key="1">
    <source>
        <dbReference type="SAM" id="MobiDB-lite"/>
    </source>
</evidence>
<comment type="caution">
    <text evidence="2">The sequence shown here is derived from an EMBL/GenBank/DDBJ whole genome shotgun (WGS) entry which is preliminary data.</text>
</comment>
<dbReference type="InterPro" id="IPR018853">
    <property type="entry name" value="DUF2457"/>
</dbReference>
<feature type="compositionally biased region" description="Basic and acidic residues" evidence="1">
    <location>
        <begin position="158"/>
        <end position="167"/>
    </location>
</feature>